<dbReference type="InterPro" id="IPR024555">
    <property type="entry name" value="PX-associated"/>
</dbReference>
<feature type="region of interest" description="Disordered" evidence="1">
    <location>
        <begin position="621"/>
        <end position="669"/>
    </location>
</feature>
<evidence type="ECO:0000313" key="5">
    <source>
        <dbReference type="Proteomes" id="UP001302812"/>
    </source>
</evidence>
<feature type="domain" description="PX" evidence="2">
    <location>
        <begin position="192"/>
        <end position="376"/>
    </location>
</feature>
<dbReference type="RefSeq" id="XP_064668482.1">
    <property type="nucleotide sequence ID" value="XM_064816916.1"/>
</dbReference>
<dbReference type="InterPro" id="IPR024554">
    <property type="entry name" value="LEC1-like_C"/>
</dbReference>
<accession>A0AAN6QIK8</accession>
<dbReference type="Pfam" id="PF12828">
    <property type="entry name" value="PXB"/>
    <property type="match status" value="1"/>
</dbReference>
<organism evidence="4 5">
    <name type="scientific">Canariomyces notabilis</name>
    <dbReference type="NCBI Taxonomy" id="2074819"/>
    <lineage>
        <taxon>Eukaryota</taxon>
        <taxon>Fungi</taxon>
        <taxon>Dikarya</taxon>
        <taxon>Ascomycota</taxon>
        <taxon>Pezizomycotina</taxon>
        <taxon>Sordariomycetes</taxon>
        <taxon>Sordariomycetidae</taxon>
        <taxon>Sordariales</taxon>
        <taxon>Chaetomiaceae</taxon>
        <taxon>Canariomyces</taxon>
    </lineage>
</organism>
<evidence type="ECO:0000259" key="3">
    <source>
        <dbReference type="Pfam" id="PF12828"/>
    </source>
</evidence>
<proteinExistence type="predicted"/>
<feature type="compositionally biased region" description="Polar residues" evidence="1">
    <location>
        <begin position="559"/>
        <end position="569"/>
    </location>
</feature>
<comment type="caution">
    <text evidence="4">The sequence shown here is derived from an EMBL/GenBank/DDBJ whole genome shotgun (WGS) entry which is preliminary data.</text>
</comment>
<dbReference type="Pfam" id="PF12825">
    <property type="entry name" value="DUF3818"/>
    <property type="match status" value="2"/>
</dbReference>
<keyword evidence="5" id="KW-1185">Reference proteome</keyword>
<dbReference type="Proteomes" id="UP001302812">
    <property type="component" value="Unassembled WGS sequence"/>
</dbReference>
<protein>
    <submittedName>
        <fullName evidence="4">Uncharacterized protein</fullName>
    </submittedName>
</protein>
<feature type="domain" description="PX-associated" evidence="3">
    <location>
        <begin position="23"/>
        <end position="149"/>
    </location>
</feature>
<sequence>METQRVNSPEPRGPAAETDSVPEVLTSSQLHALFDILTHHETYAEVESFKDPATISEYGYPFARRDRKSAGASYAANSSTPLLAGVLRSIVLPCPGVRDLPAEFWHVRFQGILEKLAEVGLSESYDKGVLGTRKTLATAASAIHEMVTRGIIGRIAKGETRNLHNEYDRSNSKELARAWDDVVHELLYGSLLDELFSCAADRQSLEEHSPAVQAAADCIIIHLATLLHRVFVLSAEGPYLLKLLENVHKLLPYSMIKQTLRIGNAATMLSGMMRLLLAKMGVGALSNWFGLTHNADDGMNLLQRIIWLVLSWDSLEFRKSAEGIEKAKGRPGPSKEQLALIKDYVDKPKNKHVDTRHDSIQEHKSMIVTILERSNPDVLGTVSDSQHAQCLEYLSALLSARDRDEITNTLCRQNPDLFTQAVKDAVASFESMIRAIHQHVDLREHVSAAEGFLSEVISISKPKKGSSGLLDATGNGATRGDSEEGQAPSVEDYVVLLRRNRQLLYNWLHQVASQCPDLRDDFLAWAKETSRVFRQDEPASPEFQLRPGLSVSEEARPADNTTTCSGGAGAMSSSLQQLFASQPAETRSLLLPALDAHAAYLSALQDLSLARMQRILDNMNHHLSSHSAPPTPTRQPSPSYFSPGYWSGRSSPAPPPVHPPRSKTPTACSFSGPGMYLSRWQHLLDETLIGPATREPGAPLRRGRDVKSVLARGKTTSSSKDRDGSGSNGWDPAALARMAEAEEPRAPDVGVVVQALGEGFKTLVGGLIDGAGKER</sequence>
<evidence type="ECO:0000259" key="2">
    <source>
        <dbReference type="Pfam" id="PF12825"/>
    </source>
</evidence>
<feature type="region of interest" description="Disordered" evidence="1">
    <location>
        <begin position="536"/>
        <end position="569"/>
    </location>
</feature>
<name>A0AAN6QIK8_9PEZI</name>
<dbReference type="InterPro" id="IPR047168">
    <property type="entry name" value="LEC1-like"/>
</dbReference>
<dbReference type="PANTHER" id="PTHR47185:SF2">
    <property type="entry name" value="FUNGAL PROTEIN"/>
    <property type="match status" value="1"/>
</dbReference>
<dbReference type="GO" id="GO:0035091">
    <property type="term" value="F:phosphatidylinositol binding"/>
    <property type="evidence" value="ECO:0007669"/>
    <property type="project" value="TreeGrafter"/>
</dbReference>
<evidence type="ECO:0000313" key="4">
    <source>
        <dbReference type="EMBL" id="KAK4110912.1"/>
    </source>
</evidence>
<reference evidence="4" key="2">
    <citation type="submission" date="2023-05" db="EMBL/GenBank/DDBJ databases">
        <authorList>
            <consortium name="Lawrence Berkeley National Laboratory"/>
            <person name="Steindorff A."/>
            <person name="Hensen N."/>
            <person name="Bonometti L."/>
            <person name="Westerberg I."/>
            <person name="Brannstrom I.O."/>
            <person name="Guillou S."/>
            <person name="Cros-Aarteil S."/>
            <person name="Calhoun S."/>
            <person name="Haridas S."/>
            <person name="Kuo A."/>
            <person name="Mondo S."/>
            <person name="Pangilinan J."/>
            <person name="Riley R."/>
            <person name="Labutti K."/>
            <person name="Andreopoulos B."/>
            <person name="Lipzen A."/>
            <person name="Chen C."/>
            <person name="Yanf M."/>
            <person name="Daum C."/>
            <person name="Ng V."/>
            <person name="Clum A."/>
            <person name="Ohm R."/>
            <person name="Martin F."/>
            <person name="Silar P."/>
            <person name="Natvig D."/>
            <person name="Lalanne C."/>
            <person name="Gautier V."/>
            <person name="Ament-Velasquez S.L."/>
            <person name="Kruys A."/>
            <person name="Hutchinson M.I."/>
            <person name="Powell A.J."/>
            <person name="Barry K."/>
            <person name="Miller A.N."/>
            <person name="Grigoriev I.V."/>
            <person name="Debuchy R."/>
            <person name="Gladieux P."/>
            <person name="Thoren M.H."/>
            <person name="Johannesson H."/>
        </authorList>
    </citation>
    <scope>NUCLEOTIDE SEQUENCE</scope>
    <source>
        <strain evidence="4">CBS 508.74</strain>
    </source>
</reference>
<feature type="region of interest" description="Disordered" evidence="1">
    <location>
        <begin position="464"/>
        <end position="486"/>
    </location>
</feature>
<evidence type="ECO:0000256" key="1">
    <source>
        <dbReference type="SAM" id="MobiDB-lite"/>
    </source>
</evidence>
<dbReference type="EMBL" id="MU853348">
    <property type="protein sequence ID" value="KAK4110912.1"/>
    <property type="molecule type" value="Genomic_DNA"/>
</dbReference>
<dbReference type="PANTHER" id="PTHR47185">
    <property type="entry name" value="PX DOMAIN-CONTAINING PROTEIN YPR097W"/>
    <property type="match status" value="1"/>
</dbReference>
<reference evidence="4" key="1">
    <citation type="journal article" date="2023" name="Mol. Phylogenet. Evol.">
        <title>Genome-scale phylogeny and comparative genomics of the fungal order Sordariales.</title>
        <authorList>
            <person name="Hensen N."/>
            <person name="Bonometti L."/>
            <person name="Westerberg I."/>
            <person name="Brannstrom I.O."/>
            <person name="Guillou S."/>
            <person name="Cros-Aarteil S."/>
            <person name="Calhoun S."/>
            <person name="Haridas S."/>
            <person name="Kuo A."/>
            <person name="Mondo S."/>
            <person name="Pangilinan J."/>
            <person name="Riley R."/>
            <person name="LaButti K."/>
            <person name="Andreopoulos B."/>
            <person name="Lipzen A."/>
            <person name="Chen C."/>
            <person name="Yan M."/>
            <person name="Daum C."/>
            <person name="Ng V."/>
            <person name="Clum A."/>
            <person name="Steindorff A."/>
            <person name="Ohm R.A."/>
            <person name="Martin F."/>
            <person name="Silar P."/>
            <person name="Natvig D.O."/>
            <person name="Lalanne C."/>
            <person name="Gautier V."/>
            <person name="Ament-Velasquez S.L."/>
            <person name="Kruys A."/>
            <person name="Hutchinson M.I."/>
            <person name="Powell A.J."/>
            <person name="Barry K."/>
            <person name="Miller A.N."/>
            <person name="Grigoriev I.V."/>
            <person name="Debuchy R."/>
            <person name="Gladieux P."/>
            <person name="Hiltunen Thoren M."/>
            <person name="Johannesson H."/>
        </authorList>
    </citation>
    <scope>NUCLEOTIDE SEQUENCE</scope>
    <source>
        <strain evidence="4">CBS 508.74</strain>
    </source>
</reference>
<feature type="region of interest" description="Disordered" evidence="1">
    <location>
        <begin position="1"/>
        <end position="20"/>
    </location>
</feature>
<gene>
    <name evidence="4" type="ORF">N656DRAFT_790788</name>
</gene>
<dbReference type="GeneID" id="89941041"/>
<feature type="domain" description="PX" evidence="2">
    <location>
        <begin position="390"/>
        <end position="534"/>
    </location>
</feature>
<feature type="region of interest" description="Disordered" evidence="1">
    <location>
        <begin position="691"/>
        <end position="731"/>
    </location>
</feature>
<dbReference type="AlphaFoldDB" id="A0AAN6QIK8"/>